<feature type="compositionally biased region" description="Basic and acidic residues" evidence="4">
    <location>
        <begin position="364"/>
        <end position="374"/>
    </location>
</feature>
<dbReference type="PROSITE" id="PS50072">
    <property type="entry name" value="CSA_PPIASE_2"/>
    <property type="match status" value="1"/>
</dbReference>
<keyword evidence="2" id="KW-0143">Chaperone</keyword>
<dbReference type="InterPro" id="IPR020892">
    <property type="entry name" value="Cyclophilin-type_PPIase_CS"/>
</dbReference>
<name>A0ABM0U992_CAMSA</name>
<dbReference type="SUPFAM" id="SSF50891">
    <property type="entry name" value="Cyclophilin-like"/>
    <property type="match status" value="1"/>
</dbReference>
<sequence length="511" mass="57297">MSTVYVLEPPTKGKVIVNTTHGPIDVELWPKEAPKSVRNFVQLCLEGYFDNTIFHRVIPGFLVQGGDPTGSGTGGDSIYGGVFADEFHSRLRFNHRGIVAMANASSPNSNGSQFFFTLDKSDWLDKKHTIFGKVTGDSIFNLLRLGEVDTGKDDRPLDPAPKILSVEVLWNPFEDIVPRVLAKTSQESVAEVQEPPKKPVKKLNLLSFGEEAEEEEKELAVVKQKIKSSHDVLNDPRLLKAESTDRERNASESKEVLSVREALSSKKEAAQKDKSFSASDSVGRSDDDDDDDEDETKFDAKMRNQVLSRRREMGDTPSIPTQKKSSSLKSREEPRQRSDAVSSEDEKPRMEKLSLKKKGIGSEAKAEHMEKGDTDLQLYNASERARQLRKLKKRRLQGNEDAVLAKLEKFKQSLSAKPFTSTSKPVALTPKSEPVALTPSSEPVDNQEEDLSDWKNVKLKFAPGKDKMSRRDDPNAYVVVDPLLEKGKEKFNRIIAKQKRKEREWSGKSLD</sequence>
<gene>
    <name evidence="7" type="primary">LOC104721512</name>
</gene>
<dbReference type="Pfam" id="PF00160">
    <property type="entry name" value="Pro_isomerase"/>
    <property type="match status" value="1"/>
</dbReference>
<evidence type="ECO:0000256" key="4">
    <source>
        <dbReference type="SAM" id="MobiDB-lite"/>
    </source>
</evidence>
<organism evidence="6 7">
    <name type="scientific">Camelina sativa</name>
    <name type="common">False flax</name>
    <name type="synonym">Myagrum sativum</name>
    <dbReference type="NCBI Taxonomy" id="90675"/>
    <lineage>
        <taxon>Eukaryota</taxon>
        <taxon>Viridiplantae</taxon>
        <taxon>Streptophyta</taxon>
        <taxon>Embryophyta</taxon>
        <taxon>Tracheophyta</taxon>
        <taxon>Spermatophyta</taxon>
        <taxon>Magnoliopsida</taxon>
        <taxon>eudicotyledons</taxon>
        <taxon>Gunneridae</taxon>
        <taxon>Pentapetalae</taxon>
        <taxon>rosids</taxon>
        <taxon>malvids</taxon>
        <taxon>Brassicales</taxon>
        <taxon>Brassicaceae</taxon>
        <taxon>Camelineae</taxon>
        <taxon>Camelina</taxon>
    </lineage>
</organism>
<feature type="compositionally biased region" description="Acidic residues" evidence="4">
    <location>
        <begin position="286"/>
        <end position="296"/>
    </location>
</feature>
<dbReference type="GeneID" id="104721512"/>
<feature type="region of interest" description="Disordered" evidence="4">
    <location>
        <begin position="415"/>
        <end position="450"/>
    </location>
</feature>
<reference evidence="6" key="1">
    <citation type="journal article" date="2014" name="Nat. Commun.">
        <title>The emerging biofuel crop Camelina sativa retains a highly undifferentiated hexaploid genome structure.</title>
        <authorList>
            <person name="Kagale S."/>
            <person name="Koh C."/>
            <person name="Nixon J."/>
            <person name="Bollina V."/>
            <person name="Clarke W.E."/>
            <person name="Tuteja R."/>
            <person name="Spillane C."/>
            <person name="Robinson S.J."/>
            <person name="Links M.G."/>
            <person name="Clarke C."/>
            <person name="Higgins E.E."/>
            <person name="Huebert T."/>
            <person name="Sharpe A.G."/>
            <person name="Parkin I.A."/>
        </authorList>
    </citation>
    <scope>NUCLEOTIDE SEQUENCE [LARGE SCALE GENOMIC DNA]</scope>
    <source>
        <strain evidence="6">cv. DH55</strain>
    </source>
</reference>
<evidence type="ECO:0000256" key="2">
    <source>
        <dbReference type="ARBA" id="ARBA00023186"/>
    </source>
</evidence>
<accession>A0ABM0U992</accession>
<comment type="subcellular location">
    <subcellularLocation>
        <location evidence="1">Nucleus</location>
    </subcellularLocation>
</comment>
<feature type="region of interest" description="Disordered" evidence="4">
    <location>
        <begin position="237"/>
        <end position="378"/>
    </location>
</feature>
<evidence type="ECO:0000256" key="3">
    <source>
        <dbReference type="ARBA" id="ARBA00023242"/>
    </source>
</evidence>
<dbReference type="InterPro" id="IPR044666">
    <property type="entry name" value="Cyclophilin_A-like"/>
</dbReference>
<feature type="compositionally biased region" description="Polar residues" evidence="4">
    <location>
        <begin position="318"/>
        <end position="328"/>
    </location>
</feature>
<dbReference type="PRINTS" id="PR00153">
    <property type="entry name" value="CSAPPISMRASE"/>
</dbReference>
<evidence type="ECO:0000313" key="6">
    <source>
        <dbReference type="Proteomes" id="UP000694864"/>
    </source>
</evidence>
<dbReference type="Proteomes" id="UP000694864">
    <property type="component" value="Chromosome 11"/>
</dbReference>
<protein>
    <submittedName>
        <fullName evidence="7">Peptidyl-prolyl cis-trans isomerase CYP57</fullName>
    </submittedName>
</protein>
<evidence type="ECO:0000256" key="1">
    <source>
        <dbReference type="ARBA" id="ARBA00004123"/>
    </source>
</evidence>
<evidence type="ECO:0000313" key="7">
    <source>
        <dbReference type="RefSeq" id="XP_010437811.1"/>
    </source>
</evidence>
<proteinExistence type="predicted"/>
<reference evidence="7" key="2">
    <citation type="submission" date="2025-08" db="UniProtKB">
        <authorList>
            <consortium name="RefSeq"/>
        </authorList>
    </citation>
    <scope>IDENTIFICATION</scope>
    <source>
        <tissue evidence="7">Leaf</tissue>
    </source>
</reference>
<dbReference type="CDD" id="cd01925">
    <property type="entry name" value="cyclophilin_CeCYP16-like"/>
    <property type="match status" value="1"/>
</dbReference>
<dbReference type="RefSeq" id="XP_010437811.1">
    <property type="nucleotide sequence ID" value="XM_010439509.2"/>
</dbReference>
<feature type="compositionally biased region" description="Polar residues" evidence="4">
    <location>
        <begin position="415"/>
        <end position="424"/>
    </location>
</feature>
<keyword evidence="3" id="KW-0539">Nucleus</keyword>
<keyword evidence="7" id="KW-0413">Isomerase</keyword>
<dbReference type="GO" id="GO:0016853">
    <property type="term" value="F:isomerase activity"/>
    <property type="evidence" value="ECO:0007669"/>
    <property type="project" value="UniProtKB-KW"/>
</dbReference>
<dbReference type="InterPro" id="IPR029000">
    <property type="entry name" value="Cyclophilin-like_dom_sf"/>
</dbReference>
<dbReference type="PANTHER" id="PTHR45625:SF6">
    <property type="entry name" value="SPLICEOSOME-ASSOCIATED PROTEIN CWC27 HOMOLOG"/>
    <property type="match status" value="1"/>
</dbReference>
<feature type="domain" description="PPIase cyclophilin-type" evidence="5">
    <location>
        <begin position="22"/>
        <end position="159"/>
    </location>
</feature>
<feature type="compositionally biased region" description="Basic and acidic residues" evidence="4">
    <location>
        <begin position="237"/>
        <end position="275"/>
    </location>
</feature>
<feature type="compositionally biased region" description="Basic and acidic residues" evidence="4">
    <location>
        <begin position="329"/>
        <end position="354"/>
    </location>
</feature>
<keyword evidence="6" id="KW-1185">Reference proteome</keyword>
<dbReference type="InterPro" id="IPR002130">
    <property type="entry name" value="Cyclophilin-type_PPIase_dom"/>
</dbReference>
<evidence type="ECO:0000259" key="5">
    <source>
        <dbReference type="PROSITE" id="PS50072"/>
    </source>
</evidence>
<dbReference type="Gene3D" id="2.40.100.10">
    <property type="entry name" value="Cyclophilin-like"/>
    <property type="match status" value="1"/>
</dbReference>
<dbReference type="PROSITE" id="PS00170">
    <property type="entry name" value="CSA_PPIASE_1"/>
    <property type="match status" value="1"/>
</dbReference>
<dbReference type="PANTHER" id="PTHR45625">
    <property type="entry name" value="PEPTIDYL-PROLYL CIS-TRANS ISOMERASE-RELATED"/>
    <property type="match status" value="1"/>
</dbReference>